<evidence type="ECO:0000313" key="3">
    <source>
        <dbReference type="Proteomes" id="UP001189429"/>
    </source>
</evidence>
<reference evidence="2" key="1">
    <citation type="submission" date="2023-10" db="EMBL/GenBank/DDBJ databases">
        <authorList>
            <person name="Chen Y."/>
            <person name="Shah S."/>
            <person name="Dougan E. K."/>
            <person name="Thang M."/>
            <person name="Chan C."/>
        </authorList>
    </citation>
    <scope>NUCLEOTIDE SEQUENCE [LARGE SCALE GENOMIC DNA]</scope>
</reference>
<sequence>MGVFWDKPSLLQGDPIKAEEAKAAAVWQGKTEKDAQEAADEVKRTPPEKAAFKHGLEETMDLWHARHATTVLLLTPASVAARASAATTSLAGRHTSAVPRSRRSRASVGRRSGTPWPTWGRGRGRRRPGGGGQWATTSSTGSSRTGPSPTARNGRR</sequence>
<name>A0ABN9PSR6_9DINO</name>
<protein>
    <submittedName>
        <fullName evidence="2">Uncharacterized protein</fullName>
    </submittedName>
</protein>
<accession>A0ABN9PSR6</accession>
<dbReference type="EMBL" id="CAUYUJ010001225">
    <property type="protein sequence ID" value="CAK0794869.1"/>
    <property type="molecule type" value="Genomic_DNA"/>
</dbReference>
<comment type="caution">
    <text evidence="2">The sequence shown here is derived from an EMBL/GenBank/DDBJ whole genome shotgun (WGS) entry which is preliminary data.</text>
</comment>
<feature type="compositionally biased region" description="Low complexity" evidence="1">
    <location>
        <begin position="136"/>
        <end position="150"/>
    </location>
</feature>
<evidence type="ECO:0000313" key="2">
    <source>
        <dbReference type="EMBL" id="CAK0794869.1"/>
    </source>
</evidence>
<organism evidence="2 3">
    <name type="scientific">Prorocentrum cordatum</name>
    <dbReference type="NCBI Taxonomy" id="2364126"/>
    <lineage>
        <taxon>Eukaryota</taxon>
        <taxon>Sar</taxon>
        <taxon>Alveolata</taxon>
        <taxon>Dinophyceae</taxon>
        <taxon>Prorocentrales</taxon>
        <taxon>Prorocentraceae</taxon>
        <taxon>Prorocentrum</taxon>
    </lineage>
</organism>
<feature type="region of interest" description="Disordered" evidence="1">
    <location>
        <begin position="27"/>
        <end position="46"/>
    </location>
</feature>
<gene>
    <name evidence="2" type="ORF">PCOR1329_LOCUS4724</name>
</gene>
<evidence type="ECO:0000256" key="1">
    <source>
        <dbReference type="SAM" id="MobiDB-lite"/>
    </source>
</evidence>
<proteinExistence type="predicted"/>
<keyword evidence="3" id="KW-1185">Reference proteome</keyword>
<dbReference type="Proteomes" id="UP001189429">
    <property type="component" value="Unassembled WGS sequence"/>
</dbReference>
<feature type="compositionally biased region" description="Low complexity" evidence="1">
    <location>
        <begin position="106"/>
        <end position="120"/>
    </location>
</feature>
<feature type="compositionally biased region" description="Basic and acidic residues" evidence="1">
    <location>
        <begin position="30"/>
        <end position="46"/>
    </location>
</feature>
<feature type="compositionally biased region" description="Low complexity" evidence="1">
    <location>
        <begin position="85"/>
        <end position="99"/>
    </location>
</feature>
<feature type="region of interest" description="Disordered" evidence="1">
    <location>
        <begin position="85"/>
        <end position="156"/>
    </location>
</feature>